<comment type="subcellular location">
    <subcellularLocation>
        <location evidence="1">Nucleus</location>
    </subcellularLocation>
</comment>
<dbReference type="Proteomes" id="UP001652583">
    <property type="component" value="Chromosome D4"/>
</dbReference>
<dbReference type="CDD" id="cd06145">
    <property type="entry name" value="REX1_like"/>
    <property type="match status" value="1"/>
</dbReference>
<evidence type="ECO:0000256" key="2">
    <source>
        <dbReference type="ARBA" id="ARBA00006357"/>
    </source>
</evidence>
<dbReference type="SUPFAM" id="SSF53098">
    <property type="entry name" value="Ribonuclease H-like"/>
    <property type="match status" value="1"/>
</dbReference>
<dbReference type="RefSeq" id="XP_014930865.2">
    <property type="nucleotide sequence ID" value="XM_015075379.3"/>
</dbReference>
<organism evidence="9 10">
    <name type="scientific">Acinonyx jubatus</name>
    <name type="common">Cheetah</name>
    <dbReference type="NCBI Taxonomy" id="32536"/>
    <lineage>
        <taxon>Eukaryota</taxon>
        <taxon>Metazoa</taxon>
        <taxon>Chordata</taxon>
        <taxon>Craniata</taxon>
        <taxon>Vertebrata</taxon>
        <taxon>Euteleostomi</taxon>
        <taxon>Mammalia</taxon>
        <taxon>Eutheria</taxon>
        <taxon>Laurasiatheria</taxon>
        <taxon>Carnivora</taxon>
        <taxon>Feliformia</taxon>
        <taxon>Felidae</taxon>
        <taxon>Felinae</taxon>
        <taxon>Acinonyx</taxon>
    </lineage>
</organism>
<dbReference type="FunFam" id="3.30.420.10:FF:000021">
    <property type="entry name" value="RNA exonuclease 1 homolog"/>
    <property type="match status" value="1"/>
</dbReference>
<keyword evidence="9" id="KW-1185">Reference proteome</keyword>
<keyword evidence="3" id="KW-0540">Nuclease</keyword>
<dbReference type="InterPro" id="IPR031736">
    <property type="entry name" value="REXO1-like_dom"/>
</dbReference>
<keyword evidence="4" id="KW-0378">Hydrolase</keyword>
<dbReference type="GO" id="GO:0004527">
    <property type="term" value="F:exonuclease activity"/>
    <property type="evidence" value="ECO:0007669"/>
    <property type="project" value="UniProtKB-KW"/>
</dbReference>
<dbReference type="GeneID" id="106977826"/>
<gene>
    <name evidence="10" type="primary">LOC106977826</name>
</gene>
<evidence type="ECO:0000256" key="6">
    <source>
        <dbReference type="ARBA" id="ARBA00023242"/>
    </source>
</evidence>
<accession>A0A6I9ZUM0</accession>
<dbReference type="PANTHER" id="PTHR12801">
    <property type="entry name" value="RNA EXONUCLEASE REXO1 / RECO3 FAMILY MEMBER-RELATED"/>
    <property type="match status" value="1"/>
</dbReference>
<dbReference type="PANTHER" id="PTHR12801:SF152">
    <property type="entry name" value="EXONUCLEASE DOMAIN-CONTAINING PROTEIN"/>
    <property type="match status" value="1"/>
</dbReference>
<dbReference type="KEGG" id="aju:106977826"/>
<feature type="region of interest" description="Disordered" evidence="7">
    <location>
        <begin position="1"/>
        <end position="20"/>
    </location>
</feature>
<dbReference type="Pfam" id="PF15870">
    <property type="entry name" value="EloA-BP1"/>
    <property type="match status" value="1"/>
</dbReference>
<evidence type="ECO:0000313" key="10">
    <source>
        <dbReference type="RefSeq" id="XP_014930865.2"/>
    </source>
</evidence>
<feature type="domain" description="Exonuclease" evidence="8">
    <location>
        <begin position="771"/>
        <end position="928"/>
    </location>
</feature>
<dbReference type="InterPro" id="IPR034922">
    <property type="entry name" value="REX1-like_exo"/>
</dbReference>
<sequence length="931" mass="104973">MEELERLSKEIESVKTEVEEKQRSLSKLALTHEEPSQSHMTSFRNTNMRQDFLENRPLPKEEWHEPSKNEESQARKYVLDHKCPATDLEYDPLLNYSAELLGASKVTQAEPDEQQVCRLKKSVDENRHMSQESQRPHVSPIRITINLQESDEDDLVIDVPPIVPTSKKPKPLRGFKYQSMDERVPVMSPEERSLQITGTEEEKIDKTQLTTQVDDDDNKSEPPASLTHSSLDIKSNVNLNRAKNHLPKMGSCGGGKNYVCISGESIPHAPLSDKEKQNRMHNERYPHHKKYVKTIDNPHNEETEGWYSSRPQVSPAGERAEGEVLERPDNSRDLTTFEDRKVVQFDFGKEPTEEDTPSHSGDTRKECLRIFTEFTESEACKGETTKQASGKQTGLDKLYYQNLSGPKKRIAHIAKFNVPTSKDILSPFREPVAPLMSRPGILRAQQQAAQITADIKSGQAFVAATSEQKKTTFACPVSQTQRRVSGENSLTSTKLHQDVFLSREKPNAKPSRSHIPVKSVAAFPVKMPKYKVAHRKRALVTSESSVKVPEEVRQRYVNLFVEKYLTVYKTEDEAVNKAKIEEKAIYERCGSRNMYVNIAINTLKKLRDQGGPGSNNNDKTTGLKKNEKKSALTGIVLYRHLQDYLLTEEQLHENDYPQPSPEKPGSILLNPGMTKALLNDTSRKICCRCGKIYGVTPTGKHSRVEECYYHFGRVLTQKVLGGSETRYSCCEGVLGSAGCQVAKLHVHDQKENLEGFVKTFVKSPPPDGNHGVFAVNCEVGYTAKGLELTQVTVVDPSLQVVYATFVKPDEEVIDYNTRFSGVVEEDLKNIKTSIRDVQAILLNLFSADTVLIGHSFENSLYALKLIHTSVVDTTVLFPHRLGLPHKRSLKSLVADYLQRIIQDDGHNSIDNATACMELVLWKVKEDLKGRK</sequence>
<evidence type="ECO:0000313" key="9">
    <source>
        <dbReference type="Proteomes" id="UP001652583"/>
    </source>
</evidence>
<dbReference type="GO" id="GO:0005634">
    <property type="term" value="C:nucleus"/>
    <property type="evidence" value="ECO:0007669"/>
    <property type="project" value="UniProtKB-SubCell"/>
</dbReference>
<evidence type="ECO:0000256" key="4">
    <source>
        <dbReference type="ARBA" id="ARBA00022801"/>
    </source>
</evidence>
<name>A0A6I9ZUM0_ACIJB</name>
<evidence type="ECO:0000259" key="8">
    <source>
        <dbReference type="SMART" id="SM00479"/>
    </source>
</evidence>
<dbReference type="InterPro" id="IPR047021">
    <property type="entry name" value="REXO1/3/4-like"/>
</dbReference>
<evidence type="ECO:0000256" key="5">
    <source>
        <dbReference type="ARBA" id="ARBA00022839"/>
    </source>
</evidence>
<feature type="region of interest" description="Disordered" evidence="7">
    <location>
        <begin position="185"/>
        <end position="232"/>
    </location>
</feature>
<feature type="region of interest" description="Disordered" evidence="7">
    <location>
        <begin position="296"/>
        <end position="326"/>
    </location>
</feature>
<dbReference type="AlphaFoldDB" id="A0A6I9ZUM0"/>
<dbReference type="SMART" id="SM00479">
    <property type="entry name" value="EXOIII"/>
    <property type="match status" value="1"/>
</dbReference>
<feature type="region of interest" description="Disordered" evidence="7">
    <location>
        <begin position="25"/>
        <end position="74"/>
    </location>
</feature>
<dbReference type="GO" id="GO:0003676">
    <property type="term" value="F:nucleic acid binding"/>
    <property type="evidence" value="ECO:0007669"/>
    <property type="project" value="InterPro"/>
</dbReference>
<keyword evidence="5 10" id="KW-0269">Exonuclease</keyword>
<keyword evidence="6" id="KW-0539">Nucleus</keyword>
<dbReference type="InterPro" id="IPR012337">
    <property type="entry name" value="RNaseH-like_sf"/>
</dbReference>
<evidence type="ECO:0000256" key="1">
    <source>
        <dbReference type="ARBA" id="ARBA00004123"/>
    </source>
</evidence>
<dbReference type="InterPro" id="IPR036397">
    <property type="entry name" value="RNaseH_sf"/>
</dbReference>
<proteinExistence type="inferred from homology"/>
<dbReference type="Gene3D" id="3.30.420.10">
    <property type="entry name" value="Ribonuclease H-like superfamily/Ribonuclease H"/>
    <property type="match status" value="1"/>
</dbReference>
<feature type="compositionally biased region" description="Polar residues" evidence="7">
    <location>
        <begin position="37"/>
        <end position="49"/>
    </location>
</feature>
<comment type="similarity">
    <text evidence="2">Belongs to the REXO1/REXO3 family.</text>
</comment>
<dbReference type="InterPro" id="IPR013520">
    <property type="entry name" value="Ribonucl_H"/>
</dbReference>
<feature type="compositionally biased region" description="Basic and acidic residues" evidence="7">
    <location>
        <begin position="51"/>
        <end position="74"/>
    </location>
</feature>
<protein>
    <submittedName>
        <fullName evidence="10">Exonuclease GOR isoform X1</fullName>
    </submittedName>
</protein>
<reference evidence="10" key="1">
    <citation type="submission" date="2025-08" db="UniProtKB">
        <authorList>
            <consortium name="RefSeq"/>
        </authorList>
    </citation>
    <scope>IDENTIFICATION</scope>
    <source>
        <tissue evidence="10">Blood</tissue>
    </source>
</reference>
<evidence type="ECO:0000256" key="3">
    <source>
        <dbReference type="ARBA" id="ARBA00022722"/>
    </source>
</evidence>
<evidence type="ECO:0000256" key="7">
    <source>
        <dbReference type="SAM" id="MobiDB-lite"/>
    </source>
</evidence>